<feature type="region of interest" description="Disordered" evidence="1">
    <location>
        <begin position="250"/>
        <end position="271"/>
    </location>
</feature>
<dbReference type="Gene3D" id="3.20.20.450">
    <property type="entry name" value="EAL domain"/>
    <property type="match status" value="1"/>
</dbReference>
<dbReference type="InterPro" id="IPR000700">
    <property type="entry name" value="PAS-assoc_C"/>
</dbReference>
<keyword evidence="7" id="KW-1185">Reference proteome</keyword>
<dbReference type="PANTHER" id="PTHR44757:SF2">
    <property type="entry name" value="BIOFILM ARCHITECTURE MAINTENANCE PROTEIN MBAA"/>
    <property type="match status" value="1"/>
</dbReference>
<feature type="domain" description="EAL" evidence="4">
    <location>
        <begin position="724"/>
        <end position="978"/>
    </location>
</feature>
<dbReference type="InterPro" id="IPR043128">
    <property type="entry name" value="Rev_trsase/Diguanyl_cyclase"/>
</dbReference>
<dbReference type="InterPro" id="IPR029787">
    <property type="entry name" value="Nucleotide_cyclase"/>
</dbReference>
<dbReference type="KEGG" id="asim:FE240_10930"/>
<dbReference type="SMART" id="SM00091">
    <property type="entry name" value="PAS"/>
    <property type="match status" value="1"/>
</dbReference>
<dbReference type="Pfam" id="PF00563">
    <property type="entry name" value="EAL"/>
    <property type="match status" value="1"/>
</dbReference>
<dbReference type="CDD" id="cd01949">
    <property type="entry name" value="GGDEF"/>
    <property type="match status" value="1"/>
</dbReference>
<dbReference type="InterPro" id="IPR000014">
    <property type="entry name" value="PAS"/>
</dbReference>
<dbReference type="NCBIfam" id="TIGR00229">
    <property type="entry name" value="sensory_box"/>
    <property type="match status" value="1"/>
</dbReference>
<feature type="compositionally biased region" description="Polar residues" evidence="1">
    <location>
        <begin position="250"/>
        <end position="262"/>
    </location>
</feature>
<evidence type="ECO:0000313" key="7">
    <source>
        <dbReference type="Proteomes" id="UP000594034"/>
    </source>
</evidence>
<reference evidence="6 7" key="1">
    <citation type="submission" date="2019-05" db="EMBL/GenBank/DDBJ databases">
        <title>OXA-830, a novel chromosomally encoded expanded-spectrum class D beta-lactamase in Aeromonas simiae.</title>
        <authorList>
            <person name="Zhou W."/>
            <person name="Chen Q."/>
        </authorList>
    </citation>
    <scope>NUCLEOTIDE SEQUENCE [LARGE SCALE GENOMIC DNA]</scope>
    <source>
        <strain evidence="6 7">A6</strain>
    </source>
</reference>
<dbReference type="InterPro" id="IPR001610">
    <property type="entry name" value="PAC"/>
</dbReference>
<dbReference type="CDD" id="cd01948">
    <property type="entry name" value="EAL"/>
    <property type="match status" value="1"/>
</dbReference>
<sequence length="981" mass="110864">MSSTALTLPLPVRPMPLFFRLDVRSQRLVALTDVMQTPLYWLDEPRSPWPAQLPKSLREPIESQLASGQGGQLTIRALGQVWRVSLSPEQGHFWLICLQIGRPHTPPDLSLLLPRLGQLASRAEYGAMLQALWEGSQADRLILWHFDSHDLLTPIYQLGVKGPLFPIKADSRYLRTLRSRGSLSFSECAHQPMLAQHHYLASHGVAARLDAALREGDRLLGMLSLEYLDPMPLGEELLQLARFCSQQLGQWQPPTSEPAAQNDTEEASSDTHPLALHVGLEYCRALLQWCRQQLPLRAGWVGEYQRRGEELWLIPRYVELEGQPHSSLPQRLEPGPAHDIYQSGQALYLDNLATRYPKAHQLLAFGTPAYIGVPLLLPDGTPLGQLTLLPLDTLDDPLPLLDRLSELAPRLAIEMQRLSLEEALRLAEVAFDTHDAMVVCDANGQILKANRAFTRTTGYPPEQVVGQHIRLLRPPYYGDDLASRITKAIEQQRFWEGEEQCLNHEGRFFPVRLQVSGVFDAAGRLTHYVSSFHDLTEEREAQQHIERLAYYDDLTGLLNRRSMLTRLQQRIQEPNRQWGALLYIDLDNFKSVNDSLGHQRGDELLLAVVERLRELPQENLLLARSSGDEFQLLFTDLGQGQVAAKILAEHFAREVIRLFRQPFNVGHDKLHCSASLGVALFSPEQRDHLVVMQQADTAAHMAKRNGHGQYAFFNHHMAEQEKSRLAISNQLRDALRRGEFQLHYQPQFRVDNGVLTGIEALIRWQRADGSMVAPGEFIPVAEESGLIEDIGYWVLKSACAQFSHWLSRGVAIPHLSVNVSARQFHNPAFLQQVEYVLRDTGLSPSRLMLEITESVVLEHREESIERMRRLRSLGVLISIDDFGTGYSSLAYLRDLPANEVKLDRSFILTLVHSEQDRALVRAVVELAKVFHFTVIAEGVEEPDQLAILADIGCQHFQGYLRCRPLPVRALEAFLADCPTAG</sequence>
<dbReference type="SMART" id="SM00052">
    <property type="entry name" value="EAL"/>
    <property type="match status" value="1"/>
</dbReference>
<feature type="domain" description="PAC" evidence="3">
    <location>
        <begin position="495"/>
        <end position="547"/>
    </location>
</feature>
<dbReference type="InterPro" id="IPR035919">
    <property type="entry name" value="EAL_sf"/>
</dbReference>
<dbReference type="SMART" id="SM00267">
    <property type="entry name" value="GGDEF"/>
    <property type="match status" value="1"/>
</dbReference>
<dbReference type="PROSITE" id="PS50112">
    <property type="entry name" value="PAS"/>
    <property type="match status" value="1"/>
</dbReference>
<organism evidence="6 7">
    <name type="scientific">Aeromonas simiae</name>
    <dbReference type="NCBI Taxonomy" id="218936"/>
    <lineage>
        <taxon>Bacteria</taxon>
        <taxon>Pseudomonadati</taxon>
        <taxon>Pseudomonadota</taxon>
        <taxon>Gammaproteobacteria</taxon>
        <taxon>Aeromonadales</taxon>
        <taxon>Aeromonadaceae</taxon>
        <taxon>Aeromonas</taxon>
    </lineage>
</organism>
<dbReference type="SUPFAM" id="SSF55785">
    <property type="entry name" value="PYP-like sensor domain (PAS domain)"/>
    <property type="match status" value="1"/>
</dbReference>
<feature type="domain" description="GGDEF" evidence="5">
    <location>
        <begin position="577"/>
        <end position="715"/>
    </location>
</feature>
<dbReference type="Proteomes" id="UP000594034">
    <property type="component" value="Chromosome"/>
</dbReference>
<evidence type="ECO:0000313" key="6">
    <source>
        <dbReference type="EMBL" id="QFI55151.1"/>
    </source>
</evidence>
<dbReference type="PROSITE" id="PS50883">
    <property type="entry name" value="EAL"/>
    <property type="match status" value="1"/>
</dbReference>
<accession>A0A5J6WY50</accession>
<feature type="domain" description="PAS" evidence="2">
    <location>
        <begin position="419"/>
        <end position="492"/>
    </location>
</feature>
<dbReference type="Pfam" id="PF00990">
    <property type="entry name" value="GGDEF"/>
    <property type="match status" value="1"/>
</dbReference>
<dbReference type="Gene3D" id="3.30.70.270">
    <property type="match status" value="1"/>
</dbReference>
<dbReference type="InterPro" id="IPR029016">
    <property type="entry name" value="GAF-like_dom_sf"/>
</dbReference>
<dbReference type="Gene3D" id="3.30.450.20">
    <property type="entry name" value="PAS domain"/>
    <property type="match status" value="1"/>
</dbReference>
<protein>
    <submittedName>
        <fullName evidence="6">EAL domain-containing protein</fullName>
    </submittedName>
</protein>
<dbReference type="Gene3D" id="3.30.450.40">
    <property type="match status" value="1"/>
</dbReference>
<dbReference type="SUPFAM" id="SSF55781">
    <property type="entry name" value="GAF domain-like"/>
    <property type="match status" value="2"/>
</dbReference>
<evidence type="ECO:0000259" key="2">
    <source>
        <dbReference type="PROSITE" id="PS50112"/>
    </source>
</evidence>
<dbReference type="RefSeq" id="WP_193000910.1">
    <property type="nucleotide sequence ID" value="NZ_CP040449.1"/>
</dbReference>
<dbReference type="InterPro" id="IPR035965">
    <property type="entry name" value="PAS-like_dom_sf"/>
</dbReference>
<dbReference type="PROSITE" id="PS50887">
    <property type="entry name" value="GGDEF"/>
    <property type="match status" value="1"/>
</dbReference>
<evidence type="ECO:0000256" key="1">
    <source>
        <dbReference type="SAM" id="MobiDB-lite"/>
    </source>
</evidence>
<dbReference type="NCBIfam" id="TIGR00254">
    <property type="entry name" value="GGDEF"/>
    <property type="match status" value="1"/>
</dbReference>
<dbReference type="InterPro" id="IPR001633">
    <property type="entry name" value="EAL_dom"/>
</dbReference>
<evidence type="ECO:0000259" key="5">
    <source>
        <dbReference type="PROSITE" id="PS50887"/>
    </source>
</evidence>
<evidence type="ECO:0000259" key="4">
    <source>
        <dbReference type="PROSITE" id="PS50883"/>
    </source>
</evidence>
<dbReference type="PANTHER" id="PTHR44757">
    <property type="entry name" value="DIGUANYLATE CYCLASE DGCP"/>
    <property type="match status" value="1"/>
</dbReference>
<dbReference type="SUPFAM" id="SSF55073">
    <property type="entry name" value="Nucleotide cyclase"/>
    <property type="match status" value="1"/>
</dbReference>
<proteinExistence type="predicted"/>
<dbReference type="CDD" id="cd00130">
    <property type="entry name" value="PAS"/>
    <property type="match status" value="1"/>
</dbReference>
<dbReference type="SMART" id="SM00086">
    <property type="entry name" value="PAC"/>
    <property type="match status" value="1"/>
</dbReference>
<dbReference type="SUPFAM" id="SSF141868">
    <property type="entry name" value="EAL domain-like"/>
    <property type="match status" value="1"/>
</dbReference>
<evidence type="ECO:0000259" key="3">
    <source>
        <dbReference type="PROSITE" id="PS50113"/>
    </source>
</evidence>
<dbReference type="InterPro" id="IPR000160">
    <property type="entry name" value="GGDEF_dom"/>
</dbReference>
<name>A0A5J6WY50_9GAMM</name>
<gene>
    <name evidence="6" type="ORF">FE240_10930</name>
</gene>
<dbReference type="InterPro" id="IPR052155">
    <property type="entry name" value="Biofilm_reg_signaling"/>
</dbReference>
<dbReference type="EMBL" id="CP040449">
    <property type="protein sequence ID" value="QFI55151.1"/>
    <property type="molecule type" value="Genomic_DNA"/>
</dbReference>
<dbReference type="PROSITE" id="PS50113">
    <property type="entry name" value="PAC"/>
    <property type="match status" value="1"/>
</dbReference>
<dbReference type="AlphaFoldDB" id="A0A5J6WY50"/>
<dbReference type="Pfam" id="PF13426">
    <property type="entry name" value="PAS_9"/>
    <property type="match status" value="1"/>
</dbReference>